<evidence type="ECO:0000313" key="3">
    <source>
        <dbReference type="Proteomes" id="UP000317178"/>
    </source>
</evidence>
<evidence type="ECO:0000256" key="1">
    <source>
        <dbReference type="SAM" id="MobiDB-lite"/>
    </source>
</evidence>
<protein>
    <submittedName>
        <fullName evidence="2">Uncharacterized protein</fullName>
    </submittedName>
</protein>
<proteinExistence type="predicted"/>
<dbReference type="KEGG" id="plon:Pla110_21230"/>
<sequence length="457" mass="51319">MLRNGIQASDRILHWNSLGMRSVVATAIASLLLGVSLSGCSSKEEVDSSRTNSVDNKGVAKLKESQSIAPEEALRHLVENFQTEPELVWNALPASFQESLQNQQQMLAKRIDPTAWQQMNRLLGQLSQLFEKHRDDILDAQDEQPLPMLGRMNASQLDYLQGILKSLSSAPFADLEKLQNREFRELWMALAPQLFKPVSSPISSENTKSTSETEPEPETLPILTDYFARLSRIDVSLVERQGDKAILKLVDPQVPDEPSEIEFVLVEGKWIPASWNESWPLWMGRTKLVLDQFANYLNGFALAQSRQIQELEDRLMQLNTIDDHDEFVVAWQGSMQELNARLPVASRFSVPTKIDAQPARQPLEEIDIQSTAVIVISRPLSKAEIKTYSALILELSQYPEVAVLLPPEVDQQQTRFRLMPVPDVEAVSKNIGFGTVEKIDSATNQILVVLPSENTGQ</sequence>
<dbReference type="EMBL" id="CP036281">
    <property type="protein sequence ID" value="QDU80394.1"/>
    <property type="molecule type" value="Genomic_DNA"/>
</dbReference>
<gene>
    <name evidence="2" type="ORF">Pla110_21230</name>
</gene>
<dbReference type="AlphaFoldDB" id="A0A518CMH9"/>
<reference evidence="2 3" key="1">
    <citation type="submission" date="2019-02" db="EMBL/GenBank/DDBJ databases">
        <title>Deep-cultivation of Planctomycetes and their phenomic and genomic characterization uncovers novel biology.</title>
        <authorList>
            <person name="Wiegand S."/>
            <person name="Jogler M."/>
            <person name="Boedeker C."/>
            <person name="Pinto D."/>
            <person name="Vollmers J."/>
            <person name="Rivas-Marin E."/>
            <person name="Kohn T."/>
            <person name="Peeters S.H."/>
            <person name="Heuer A."/>
            <person name="Rast P."/>
            <person name="Oberbeckmann S."/>
            <person name="Bunk B."/>
            <person name="Jeske O."/>
            <person name="Meyerdierks A."/>
            <person name="Storesund J.E."/>
            <person name="Kallscheuer N."/>
            <person name="Luecker S."/>
            <person name="Lage O.M."/>
            <person name="Pohl T."/>
            <person name="Merkel B.J."/>
            <person name="Hornburger P."/>
            <person name="Mueller R.-W."/>
            <person name="Bruemmer F."/>
            <person name="Labrenz M."/>
            <person name="Spormann A.M."/>
            <person name="Op den Camp H."/>
            <person name="Overmann J."/>
            <person name="Amann R."/>
            <person name="Jetten M.S.M."/>
            <person name="Mascher T."/>
            <person name="Medema M.H."/>
            <person name="Devos D.P."/>
            <person name="Kaster A.-K."/>
            <person name="Ovreas L."/>
            <person name="Rohde M."/>
            <person name="Galperin M.Y."/>
            <person name="Jogler C."/>
        </authorList>
    </citation>
    <scope>NUCLEOTIDE SEQUENCE [LARGE SCALE GENOMIC DNA]</scope>
    <source>
        <strain evidence="2 3">Pla110</strain>
    </source>
</reference>
<organism evidence="2 3">
    <name type="scientific">Polystyrenella longa</name>
    <dbReference type="NCBI Taxonomy" id="2528007"/>
    <lineage>
        <taxon>Bacteria</taxon>
        <taxon>Pseudomonadati</taxon>
        <taxon>Planctomycetota</taxon>
        <taxon>Planctomycetia</taxon>
        <taxon>Planctomycetales</taxon>
        <taxon>Planctomycetaceae</taxon>
        <taxon>Polystyrenella</taxon>
    </lineage>
</organism>
<evidence type="ECO:0000313" key="2">
    <source>
        <dbReference type="EMBL" id="QDU80394.1"/>
    </source>
</evidence>
<accession>A0A518CMH9</accession>
<feature type="compositionally biased region" description="Low complexity" evidence="1">
    <location>
        <begin position="203"/>
        <end position="212"/>
    </location>
</feature>
<dbReference type="Proteomes" id="UP000317178">
    <property type="component" value="Chromosome"/>
</dbReference>
<feature type="region of interest" description="Disordered" evidence="1">
    <location>
        <begin position="199"/>
        <end position="218"/>
    </location>
</feature>
<keyword evidence="3" id="KW-1185">Reference proteome</keyword>
<name>A0A518CMH9_9PLAN</name>